<dbReference type="RefSeq" id="WP_388345474.1">
    <property type="nucleotide sequence ID" value="NZ_JBIAFJ010000005.1"/>
</dbReference>
<keyword evidence="3" id="KW-1185">Reference proteome</keyword>
<protein>
    <submittedName>
        <fullName evidence="2">Ldh family oxidoreductase</fullName>
    </submittedName>
</protein>
<organism evidence="2 3">
    <name type="scientific">Streptomyces kebangsaanensis</name>
    <dbReference type="NCBI Taxonomy" id="864058"/>
    <lineage>
        <taxon>Bacteria</taxon>
        <taxon>Bacillati</taxon>
        <taxon>Actinomycetota</taxon>
        <taxon>Actinomycetes</taxon>
        <taxon>Kitasatosporales</taxon>
        <taxon>Streptomycetaceae</taxon>
        <taxon>Streptomyces</taxon>
    </lineage>
</organism>
<dbReference type="InterPro" id="IPR003767">
    <property type="entry name" value="Malate/L-lactate_DH-like"/>
</dbReference>
<evidence type="ECO:0000256" key="1">
    <source>
        <dbReference type="ARBA" id="ARBA00023002"/>
    </source>
</evidence>
<gene>
    <name evidence="2" type="ORF">ACFYNZ_09480</name>
</gene>
<proteinExistence type="predicted"/>
<name>A0ABW6KQM8_9ACTN</name>
<evidence type="ECO:0000313" key="2">
    <source>
        <dbReference type="EMBL" id="MFE9169744.1"/>
    </source>
</evidence>
<accession>A0ABW6KQM8</accession>
<dbReference type="EMBL" id="JBIAFJ010000005">
    <property type="protein sequence ID" value="MFE9169744.1"/>
    <property type="molecule type" value="Genomic_DNA"/>
</dbReference>
<reference evidence="2 3" key="1">
    <citation type="submission" date="2024-10" db="EMBL/GenBank/DDBJ databases">
        <title>The Natural Products Discovery Center: Release of the First 8490 Sequenced Strains for Exploring Actinobacteria Biosynthetic Diversity.</title>
        <authorList>
            <person name="Kalkreuter E."/>
            <person name="Kautsar S.A."/>
            <person name="Yang D."/>
            <person name="Bader C.D."/>
            <person name="Teijaro C.N."/>
            <person name="Fluegel L."/>
            <person name="Davis C.M."/>
            <person name="Simpson J.R."/>
            <person name="Lauterbach L."/>
            <person name="Steele A.D."/>
            <person name="Gui C."/>
            <person name="Meng S."/>
            <person name="Li G."/>
            <person name="Viehrig K."/>
            <person name="Ye F."/>
            <person name="Su P."/>
            <person name="Kiefer A.F."/>
            <person name="Nichols A."/>
            <person name="Cepeda A.J."/>
            <person name="Yan W."/>
            <person name="Fan B."/>
            <person name="Jiang Y."/>
            <person name="Adhikari A."/>
            <person name="Zheng C.-J."/>
            <person name="Schuster L."/>
            <person name="Cowan T.M."/>
            <person name="Smanski M.J."/>
            <person name="Chevrette M.G."/>
            <person name="De Carvalho L.P.S."/>
            <person name="Shen B."/>
        </authorList>
    </citation>
    <scope>NUCLEOTIDE SEQUENCE [LARGE SCALE GENOMIC DNA]</scope>
    <source>
        <strain evidence="2 3">NPDC007147</strain>
    </source>
</reference>
<dbReference type="Proteomes" id="UP001601197">
    <property type="component" value="Unassembled WGS sequence"/>
</dbReference>
<evidence type="ECO:0000313" key="3">
    <source>
        <dbReference type="Proteomes" id="UP001601197"/>
    </source>
</evidence>
<keyword evidence="1" id="KW-0560">Oxidoreductase</keyword>
<sequence>MDPAAFGGPEDFTAVVDTTLATLKGLSVADGADGVYYPGERSAALAVERAANGVPVAPKVWRELAECAAGLGVTPPEPALSA</sequence>
<dbReference type="Gene3D" id="3.30.1370.60">
    <property type="entry name" value="Hypothetical oxidoreductase yiak, domain 2"/>
    <property type="match status" value="1"/>
</dbReference>
<dbReference type="InterPro" id="IPR036111">
    <property type="entry name" value="Mal/L-sulfo/L-lacto_DH-like_sf"/>
</dbReference>
<comment type="caution">
    <text evidence="2">The sequence shown here is derived from an EMBL/GenBank/DDBJ whole genome shotgun (WGS) entry which is preliminary data.</text>
</comment>
<dbReference type="Pfam" id="PF02615">
    <property type="entry name" value="Ldh_2"/>
    <property type="match status" value="1"/>
</dbReference>
<dbReference type="InterPro" id="IPR043143">
    <property type="entry name" value="Mal/L-sulf/L-lact_DH-like_NADP"/>
</dbReference>
<dbReference type="SUPFAM" id="SSF89733">
    <property type="entry name" value="L-sulfolactate dehydrogenase-like"/>
    <property type="match status" value="1"/>
</dbReference>